<dbReference type="OrthoDB" id="981811at2"/>
<gene>
    <name evidence="1" type="ORF">EDM02_01425</name>
</gene>
<evidence type="ECO:0000313" key="1">
    <source>
        <dbReference type="EMBL" id="ROT47614.1"/>
    </source>
</evidence>
<dbReference type="AlphaFoldDB" id="A0A3N2QCT3"/>
<organism evidence="1 2">
    <name type="scientific">Candidatus Cardinium hertigii</name>
    <dbReference type="NCBI Taxonomy" id="247481"/>
    <lineage>
        <taxon>Bacteria</taxon>
        <taxon>Pseudomonadati</taxon>
        <taxon>Bacteroidota</taxon>
        <taxon>Cytophagia</taxon>
        <taxon>Cytophagales</taxon>
        <taxon>Amoebophilaceae</taxon>
        <taxon>Candidatus Cardinium</taxon>
    </lineage>
</organism>
<proteinExistence type="predicted"/>
<accession>A0A3N2QCT3</accession>
<protein>
    <submittedName>
        <fullName evidence="1">Uncharacterized protein</fullName>
    </submittedName>
</protein>
<sequence length="200" mass="23520">MTFLVSILSKYLRQFFILLWLLGVLSCKDFKSWESKYADQVIIKFEQEKDKYIPSKLRWLHSAKLKNEKFICKLPVLKRNPAKNQSAQPGAPTEELDTILVKENKLDLDPTANSVHFVVYNDHYYHKVIIDYERIISLISPKAGGWQIQYLIKNVRFNTENNGRKPIFKEVWNPAQSIESKNAEDKTNHNKKINVITIYY</sequence>
<comment type="caution">
    <text evidence="1">The sequence shown here is derived from an EMBL/GenBank/DDBJ whole genome shotgun (WGS) entry which is preliminary data.</text>
</comment>
<keyword evidence="2" id="KW-1185">Reference proteome</keyword>
<evidence type="ECO:0000313" key="2">
    <source>
        <dbReference type="Proteomes" id="UP000270927"/>
    </source>
</evidence>
<dbReference type="RefSeq" id="WP_123662486.1">
    <property type="nucleotide sequence ID" value="NZ_RARA01000019.1"/>
</dbReference>
<reference evidence="1 2" key="1">
    <citation type="submission" date="2018-09" db="EMBL/GenBank/DDBJ databases">
        <title>Comparative Genomics of Wolbachia-Cardinium Dual Endosymbiosis in a Plant-Parasitic Nematode.</title>
        <authorList>
            <person name="Brown A.M.V."/>
            <person name="Wasala S.K."/>
            <person name="Howe D.K."/>
            <person name="Peetz A.B."/>
            <person name="Zasada I.A."/>
            <person name="Denver D.R."/>
        </authorList>
    </citation>
    <scope>NUCLEOTIDE SEQUENCE [LARGE SCALE GENOMIC DNA]</scope>
    <source>
        <strain evidence="1 2">Pp_1</strain>
    </source>
</reference>
<name>A0A3N2QCT3_9BACT</name>
<dbReference type="Proteomes" id="UP000270927">
    <property type="component" value="Unassembled WGS sequence"/>
</dbReference>
<dbReference type="EMBL" id="RARA01000019">
    <property type="protein sequence ID" value="ROT47614.1"/>
    <property type="molecule type" value="Genomic_DNA"/>
</dbReference>